<proteinExistence type="predicted"/>
<evidence type="ECO:0000313" key="2">
    <source>
        <dbReference type="EMBL" id="KAI8043008.1"/>
    </source>
</evidence>
<feature type="region of interest" description="Disordered" evidence="1">
    <location>
        <begin position="62"/>
        <end position="82"/>
    </location>
</feature>
<dbReference type="AlphaFoldDB" id="A0A9P9YTT7"/>
<protein>
    <submittedName>
        <fullName evidence="2">Uncharacterized protein</fullName>
    </submittedName>
</protein>
<organism evidence="2 3">
    <name type="scientific">Drosophila gunungcola</name>
    <name type="common">fruit fly</name>
    <dbReference type="NCBI Taxonomy" id="103775"/>
    <lineage>
        <taxon>Eukaryota</taxon>
        <taxon>Metazoa</taxon>
        <taxon>Ecdysozoa</taxon>
        <taxon>Arthropoda</taxon>
        <taxon>Hexapoda</taxon>
        <taxon>Insecta</taxon>
        <taxon>Pterygota</taxon>
        <taxon>Neoptera</taxon>
        <taxon>Endopterygota</taxon>
        <taxon>Diptera</taxon>
        <taxon>Brachycera</taxon>
        <taxon>Muscomorpha</taxon>
        <taxon>Ephydroidea</taxon>
        <taxon>Drosophilidae</taxon>
        <taxon>Drosophila</taxon>
        <taxon>Sophophora</taxon>
    </lineage>
</organism>
<evidence type="ECO:0000313" key="3">
    <source>
        <dbReference type="Proteomes" id="UP001059596"/>
    </source>
</evidence>
<accession>A0A9P9YTT7</accession>
<comment type="caution">
    <text evidence="2">The sequence shown here is derived from an EMBL/GenBank/DDBJ whole genome shotgun (WGS) entry which is preliminary data.</text>
</comment>
<sequence>MSSYRTLVDHGPPLLVGGNEISSATSSPKALHRMIKYWRNSSGKIPGLRKSESFAEYRRHSSNSATILGGSGGRSSTSSARQLQYQRLEDLDLLTEPLR</sequence>
<dbReference type="Proteomes" id="UP001059596">
    <property type="component" value="Unassembled WGS sequence"/>
</dbReference>
<reference evidence="2" key="1">
    <citation type="journal article" date="2023" name="Genome Biol. Evol.">
        <title>Long-read-based Genome Assembly of Drosophila gunungcola Reveals Fewer Chemosensory Genes in Flower-breeding Species.</title>
        <authorList>
            <person name="Negi A."/>
            <person name="Liao B.Y."/>
            <person name="Yeh S.D."/>
        </authorList>
    </citation>
    <scope>NUCLEOTIDE SEQUENCE</scope>
    <source>
        <strain evidence="2">Sukarami</strain>
    </source>
</reference>
<dbReference type="EMBL" id="JAMKOV010000002">
    <property type="protein sequence ID" value="KAI8043008.1"/>
    <property type="molecule type" value="Genomic_DNA"/>
</dbReference>
<keyword evidence="3" id="KW-1185">Reference proteome</keyword>
<gene>
    <name evidence="2" type="ORF">M5D96_004333</name>
</gene>
<evidence type="ECO:0000256" key="1">
    <source>
        <dbReference type="SAM" id="MobiDB-lite"/>
    </source>
</evidence>
<name>A0A9P9YTT7_9MUSC</name>